<dbReference type="PATRIC" id="fig|796937.3.peg.1827"/>
<evidence type="ECO:0000313" key="8">
    <source>
        <dbReference type="EMBL" id="EHL11057.1"/>
    </source>
</evidence>
<reference evidence="8 9" key="1">
    <citation type="submission" date="2011-08" db="EMBL/GenBank/DDBJ databases">
        <title>The Genome Sequence of Eubacteriaceae bacterium ACC19a.</title>
        <authorList>
            <consortium name="The Broad Institute Genome Sequencing Platform"/>
            <person name="Earl A."/>
            <person name="Ward D."/>
            <person name="Feldgarden M."/>
            <person name="Gevers D."/>
            <person name="Sizova M."/>
            <person name="Hazen A."/>
            <person name="Epstein S."/>
            <person name="Young S.K."/>
            <person name="Zeng Q."/>
            <person name="Gargeya S."/>
            <person name="Fitzgerald M."/>
            <person name="Haas B."/>
            <person name="Abouelleil A."/>
            <person name="Alvarado L."/>
            <person name="Arachchi H.M."/>
            <person name="Berlin A."/>
            <person name="Brown A."/>
            <person name="Chapman S.B."/>
            <person name="Chen Z."/>
            <person name="Dunbar C."/>
            <person name="Freedman E."/>
            <person name="Gearin G."/>
            <person name="Gellesch M."/>
            <person name="Goldberg J."/>
            <person name="Griggs A."/>
            <person name="Gujja S."/>
            <person name="Heiman D."/>
            <person name="Howarth C."/>
            <person name="Larson L."/>
            <person name="Lui A."/>
            <person name="MacDonald P.J.P."/>
            <person name="Montmayeur A."/>
            <person name="Murphy C."/>
            <person name="Neiman D."/>
            <person name="Pearson M."/>
            <person name="Priest M."/>
            <person name="Roberts A."/>
            <person name="Saif S."/>
            <person name="Shea T."/>
            <person name="Shenoy N."/>
            <person name="Sisk P."/>
            <person name="Stolte C."/>
            <person name="Sykes S."/>
            <person name="Wortman J."/>
            <person name="Nusbaum C."/>
            <person name="Birren B."/>
        </authorList>
    </citation>
    <scope>NUCLEOTIDE SEQUENCE [LARGE SCALE GENOMIC DNA]</scope>
    <source>
        <strain evidence="8 9">ACC19a</strain>
    </source>
</reference>
<dbReference type="RefSeq" id="WP_009524830.1">
    <property type="nucleotide sequence ID" value="NZ_JH414548.1"/>
</dbReference>
<organism evidence="8 9">
    <name type="scientific">Peptoanaerobacter stomatis</name>
    <dbReference type="NCBI Taxonomy" id="796937"/>
    <lineage>
        <taxon>Bacteria</taxon>
        <taxon>Bacillati</taxon>
        <taxon>Bacillota</taxon>
        <taxon>Clostridia</taxon>
        <taxon>Peptostreptococcales</taxon>
        <taxon>Filifactoraceae</taxon>
        <taxon>Peptoanaerobacter</taxon>
    </lineage>
</organism>
<evidence type="ECO:0000256" key="5">
    <source>
        <dbReference type="PIRSR" id="PIRSR000097-2"/>
    </source>
</evidence>
<dbReference type="AlphaFoldDB" id="G9X2I7"/>
<dbReference type="EMBL" id="AFZE01000056">
    <property type="protein sequence ID" value="EHL11057.1"/>
    <property type="molecule type" value="Genomic_DNA"/>
</dbReference>
<dbReference type="BioCyc" id="EBAC796937-HMP:GMGH-596-MONOMER"/>
<evidence type="ECO:0000256" key="2">
    <source>
        <dbReference type="ARBA" id="ARBA00022857"/>
    </source>
</evidence>
<sequence>MQNFKLSNSKSIPCIGLGTYKMTDENELYTALNIAFEYGYTMIDTAYFYKNEDIIGKIIKNKKRSDIILATKVWPSDFGYDNTMYSIERSLKSLQTDYIDIMYIHWPGDDMEQSWKAFEKMYDEKVIKNLAVANFLPKHYEKLTISANIKPVINQIELHPYNQSTELTDYFKSKDIQIVSWSPLAKATDKLLNEPILCEIAKKYDKSISQIVLRWHIQQGFVVIPKTKTPHRVKENIDIFDFELDDNDMKNIKSLDEKKTISHSSNEEDWLKQLRYGN</sequence>
<dbReference type="PIRSF" id="PIRSF000097">
    <property type="entry name" value="AKR"/>
    <property type="match status" value="1"/>
</dbReference>
<keyword evidence="3" id="KW-0560">Oxidoreductase</keyword>
<dbReference type="Proteomes" id="UP000006437">
    <property type="component" value="Unassembled WGS sequence"/>
</dbReference>
<dbReference type="Gene3D" id="3.20.20.100">
    <property type="entry name" value="NADP-dependent oxidoreductase domain"/>
    <property type="match status" value="1"/>
</dbReference>
<evidence type="ECO:0000313" key="9">
    <source>
        <dbReference type="Proteomes" id="UP000006437"/>
    </source>
</evidence>
<dbReference type="HOGENOM" id="CLU_023205_0_3_9"/>
<evidence type="ECO:0000259" key="7">
    <source>
        <dbReference type="Pfam" id="PF00248"/>
    </source>
</evidence>
<dbReference type="InterPro" id="IPR036812">
    <property type="entry name" value="NAD(P)_OxRdtase_dom_sf"/>
</dbReference>
<dbReference type="PANTHER" id="PTHR43827:SF3">
    <property type="entry name" value="NADP-DEPENDENT OXIDOREDUCTASE DOMAIN-CONTAINING PROTEIN"/>
    <property type="match status" value="1"/>
</dbReference>
<evidence type="ECO:0000256" key="3">
    <source>
        <dbReference type="ARBA" id="ARBA00023002"/>
    </source>
</evidence>
<evidence type="ECO:0000256" key="6">
    <source>
        <dbReference type="PIRSR" id="PIRSR000097-3"/>
    </source>
</evidence>
<feature type="active site" description="Proton donor" evidence="4">
    <location>
        <position position="49"/>
    </location>
</feature>
<dbReference type="InterPro" id="IPR023210">
    <property type="entry name" value="NADP_OxRdtase_dom"/>
</dbReference>
<evidence type="ECO:0000256" key="4">
    <source>
        <dbReference type="PIRSR" id="PIRSR000097-1"/>
    </source>
</evidence>
<protein>
    <recommendedName>
        <fullName evidence="7">NADP-dependent oxidoreductase domain-containing protein</fullName>
    </recommendedName>
</protein>
<dbReference type="PANTHER" id="PTHR43827">
    <property type="entry name" value="2,5-DIKETO-D-GLUCONIC ACID REDUCTASE"/>
    <property type="match status" value="1"/>
</dbReference>
<gene>
    <name evidence="8" type="ORF">HMPREF9629_00594</name>
</gene>
<name>G9X2I7_9FIRM</name>
<dbReference type="Pfam" id="PF00248">
    <property type="entry name" value="Aldo_ket_red"/>
    <property type="match status" value="1"/>
</dbReference>
<dbReference type="SUPFAM" id="SSF51430">
    <property type="entry name" value="NAD(P)-linked oxidoreductase"/>
    <property type="match status" value="1"/>
</dbReference>
<feature type="site" description="Lowers pKa of active site Tyr" evidence="6">
    <location>
        <position position="72"/>
    </location>
</feature>
<keyword evidence="2" id="KW-0521">NADP</keyword>
<comment type="caution">
    <text evidence="8">The sequence shown here is derived from an EMBL/GenBank/DDBJ whole genome shotgun (WGS) entry which is preliminary data.</text>
</comment>
<evidence type="ECO:0000256" key="1">
    <source>
        <dbReference type="ARBA" id="ARBA00007905"/>
    </source>
</evidence>
<comment type="similarity">
    <text evidence="1">Belongs to the aldo/keto reductase family.</text>
</comment>
<dbReference type="PRINTS" id="PR00069">
    <property type="entry name" value="ALDKETRDTASE"/>
</dbReference>
<dbReference type="InterPro" id="IPR020471">
    <property type="entry name" value="AKR"/>
</dbReference>
<proteinExistence type="inferred from homology"/>
<dbReference type="FunFam" id="3.20.20.100:FF:000015">
    <property type="entry name" value="Oxidoreductase, aldo/keto reductase family"/>
    <property type="match status" value="1"/>
</dbReference>
<dbReference type="CDD" id="cd19071">
    <property type="entry name" value="AKR_AKR1-5-like"/>
    <property type="match status" value="1"/>
</dbReference>
<dbReference type="GO" id="GO:0016616">
    <property type="term" value="F:oxidoreductase activity, acting on the CH-OH group of donors, NAD or NADP as acceptor"/>
    <property type="evidence" value="ECO:0007669"/>
    <property type="project" value="UniProtKB-ARBA"/>
</dbReference>
<feature type="domain" description="NADP-dependent oxidoreductase" evidence="7">
    <location>
        <begin position="15"/>
        <end position="256"/>
    </location>
</feature>
<feature type="binding site" evidence="5">
    <location>
        <position position="105"/>
    </location>
    <ligand>
        <name>substrate</name>
    </ligand>
</feature>
<accession>G9X2I7</accession>